<keyword evidence="2" id="KW-0560">Oxidoreductase</keyword>
<evidence type="ECO:0000313" key="4">
    <source>
        <dbReference type="EMBL" id="KAL0092800.1"/>
    </source>
</evidence>
<name>A0ABR3B9S4_PHYBL</name>
<dbReference type="InterPro" id="IPR036396">
    <property type="entry name" value="Cyt_P450_sf"/>
</dbReference>
<dbReference type="PANTHER" id="PTHR46300">
    <property type="entry name" value="P450, PUTATIVE (EUROFUNG)-RELATED-RELATED"/>
    <property type="match status" value="1"/>
</dbReference>
<dbReference type="Proteomes" id="UP001448207">
    <property type="component" value="Unassembled WGS sequence"/>
</dbReference>
<dbReference type="InterPro" id="IPR050364">
    <property type="entry name" value="Cytochrome_P450_fung"/>
</dbReference>
<dbReference type="Gene3D" id="1.10.630.10">
    <property type="entry name" value="Cytochrome P450"/>
    <property type="match status" value="1"/>
</dbReference>
<organism evidence="4 5">
    <name type="scientific">Phycomyces blakesleeanus</name>
    <dbReference type="NCBI Taxonomy" id="4837"/>
    <lineage>
        <taxon>Eukaryota</taxon>
        <taxon>Fungi</taxon>
        <taxon>Fungi incertae sedis</taxon>
        <taxon>Mucoromycota</taxon>
        <taxon>Mucoromycotina</taxon>
        <taxon>Mucoromycetes</taxon>
        <taxon>Mucorales</taxon>
        <taxon>Phycomycetaceae</taxon>
        <taxon>Phycomyces</taxon>
    </lineage>
</organism>
<keyword evidence="3" id="KW-0408">Iron</keyword>
<dbReference type="PANTHER" id="PTHR46300:SF11">
    <property type="entry name" value="OXIDOREDUCTASE, PUTATIVE-RELATED"/>
    <property type="match status" value="1"/>
</dbReference>
<keyword evidence="5" id="KW-1185">Reference proteome</keyword>
<feature type="non-terminal residue" evidence="4">
    <location>
        <position position="450"/>
    </location>
</feature>
<feature type="non-terminal residue" evidence="4">
    <location>
        <position position="1"/>
    </location>
</feature>
<dbReference type="EMBL" id="JBCLYO010000002">
    <property type="protein sequence ID" value="KAL0092800.1"/>
    <property type="molecule type" value="Genomic_DNA"/>
</dbReference>
<dbReference type="Pfam" id="PF00067">
    <property type="entry name" value="p450"/>
    <property type="match status" value="1"/>
</dbReference>
<gene>
    <name evidence="4" type="ORF">J3Q64DRAFT_1607732</name>
</gene>
<dbReference type="InterPro" id="IPR001128">
    <property type="entry name" value="Cyt_P450"/>
</dbReference>
<evidence type="ECO:0000256" key="1">
    <source>
        <dbReference type="ARBA" id="ARBA00022723"/>
    </source>
</evidence>
<accession>A0ABR3B9S4</accession>
<dbReference type="SUPFAM" id="SSF48264">
    <property type="entry name" value="Cytochrome P450"/>
    <property type="match status" value="1"/>
</dbReference>
<reference evidence="4 5" key="1">
    <citation type="submission" date="2024-04" db="EMBL/GenBank/DDBJ databases">
        <title>Symmetric and asymmetric DNA N6-adenine methylation regulates different biological responses in Mucorales.</title>
        <authorList>
            <consortium name="Lawrence Berkeley National Laboratory"/>
            <person name="Lax C."/>
            <person name="Mondo S.J."/>
            <person name="Osorio-Concepcion M."/>
            <person name="Muszewska A."/>
            <person name="Corrochano-Luque M."/>
            <person name="Gutierrez G."/>
            <person name="Riley R."/>
            <person name="Lipzen A."/>
            <person name="Guo J."/>
            <person name="Hundley H."/>
            <person name="Amirebrahimi M."/>
            <person name="Ng V."/>
            <person name="Lorenzo-Gutierrez D."/>
            <person name="Binder U."/>
            <person name="Yang J."/>
            <person name="Song Y."/>
            <person name="Canovas D."/>
            <person name="Navarro E."/>
            <person name="Freitag M."/>
            <person name="Gabaldon T."/>
            <person name="Grigoriev I.V."/>
            <person name="Corrochano L.M."/>
            <person name="Nicolas F.E."/>
            <person name="Garre V."/>
        </authorList>
    </citation>
    <scope>NUCLEOTIDE SEQUENCE [LARGE SCALE GENOMIC DNA]</scope>
    <source>
        <strain evidence="4 5">L51</strain>
    </source>
</reference>
<comment type="caution">
    <text evidence="4">The sequence shown here is derived from an EMBL/GenBank/DDBJ whole genome shotgun (WGS) entry which is preliminary data.</text>
</comment>
<dbReference type="PRINTS" id="PR00463">
    <property type="entry name" value="EP450I"/>
</dbReference>
<proteinExistence type="predicted"/>
<dbReference type="InterPro" id="IPR002401">
    <property type="entry name" value="Cyt_P450_E_grp-I"/>
</dbReference>
<evidence type="ECO:0000313" key="5">
    <source>
        <dbReference type="Proteomes" id="UP001448207"/>
    </source>
</evidence>
<keyword evidence="1" id="KW-0479">Metal-binding</keyword>
<sequence>GHFLSFREQPNIQLQKWHKKYGPLIHLNMGAQHWIMISDPYIAHEIFVKNGAKTSGRHEHSFSYEKYAKAGSGIIFSHPGKKLNSALANAMRILSHQNVDQCIEEFEFTAETTLAQMMEATEREGSVDPSIYLKLGAYNTLIKAIFGRNISSINDPVFKDLLQVTQNVLQCSSPHRDIKSLFPRLAWLECLIGNNKKKEKIVSSRDELYGRLLKEALDGDADCLAKEIYLLKEEQELEEKDLIVIYIGDLIVAGETASTYMMWFFAIISQYTDIQKKMCEEIDKFISDTGRIPGFSDRDLLPYLCCVLKENGRFRSPSNFGIPHTVNADIRVSGYFIPKGTILMASMHAMHANEEVYTDPSRFLPERFNKSNKMWNTSTNGPIKERETYIFGWGRRTCPAIYFTEVEIFNMCVRTLARCSIEPEFDKEGNPMLVDLNLSNSLGLGSVPVP</sequence>
<protein>
    <submittedName>
        <fullName evidence="4">Cytochrome P450</fullName>
    </submittedName>
</protein>
<evidence type="ECO:0000256" key="3">
    <source>
        <dbReference type="ARBA" id="ARBA00023004"/>
    </source>
</evidence>
<evidence type="ECO:0000256" key="2">
    <source>
        <dbReference type="ARBA" id="ARBA00023002"/>
    </source>
</evidence>